<feature type="non-terminal residue" evidence="6">
    <location>
        <position position="112"/>
    </location>
</feature>
<evidence type="ECO:0000256" key="2">
    <source>
        <dbReference type="ARBA" id="ARBA00022801"/>
    </source>
</evidence>
<keyword evidence="2" id="KW-0378">Hydrolase</keyword>
<sequence>KSNQAEANIVSSLVKDVLDAGELTLNDIGIVSPYSAQVRLLRRTLGWARDMARQHNELEISSVDGFQGREKALIIFSAVRANGNRSVGFLKDWRRCNVAITRAQRGLVVLGN</sequence>
<dbReference type="Gene3D" id="3.40.50.300">
    <property type="entry name" value="P-loop containing nucleotide triphosphate hydrolases"/>
    <property type="match status" value="1"/>
</dbReference>
<keyword evidence="4" id="KW-0067">ATP-binding</keyword>
<dbReference type="InterPro" id="IPR047187">
    <property type="entry name" value="SF1_C_Upf1"/>
</dbReference>
<dbReference type="GO" id="GO:0043139">
    <property type="term" value="F:5'-3' DNA helicase activity"/>
    <property type="evidence" value="ECO:0007669"/>
    <property type="project" value="TreeGrafter"/>
</dbReference>
<gene>
    <name evidence="6" type="ORF">TL16_g09017</name>
</gene>
<organism evidence="6 7">
    <name type="scientific">Triparma laevis f. inornata</name>
    <dbReference type="NCBI Taxonomy" id="1714386"/>
    <lineage>
        <taxon>Eukaryota</taxon>
        <taxon>Sar</taxon>
        <taxon>Stramenopiles</taxon>
        <taxon>Ochrophyta</taxon>
        <taxon>Bolidophyceae</taxon>
        <taxon>Parmales</taxon>
        <taxon>Triparmaceae</taxon>
        <taxon>Triparma</taxon>
    </lineage>
</organism>
<dbReference type="InterPro" id="IPR050534">
    <property type="entry name" value="Coronavir_polyprotein_1ab"/>
</dbReference>
<feature type="domain" description="DNA2/NAM7 helicase-like C-terminal" evidence="5">
    <location>
        <begin position="2"/>
        <end position="112"/>
    </location>
</feature>
<dbReference type="GO" id="GO:0016787">
    <property type="term" value="F:hydrolase activity"/>
    <property type="evidence" value="ECO:0007669"/>
    <property type="project" value="UniProtKB-KW"/>
</dbReference>
<dbReference type="PANTHER" id="PTHR43788">
    <property type="entry name" value="DNA2/NAM7 HELICASE FAMILY MEMBER"/>
    <property type="match status" value="1"/>
</dbReference>
<evidence type="ECO:0000256" key="1">
    <source>
        <dbReference type="ARBA" id="ARBA00022741"/>
    </source>
</evidence>
<proteinExistence type="predicted"/>
<dbReference type="GO" id="GO:0005524">
    <property type="term" value="F:ATP binding"/>
    <property type="evidence" value="ECO:0007669"/>
    <property type="project" value="UniProtKB-KW"/>
</dbReference>
<dbReference type="Pfam" id="PF13087">
    <property type="entry name" value="AAA_12"/>
    <property type="match status" value="1"/>
</dbReference>
<protein>
    <recommendedName>
        <fullName evidence="5">DNA2/NAM7 helicase-like C-terminal domain-containing protein</fullName>
    </recommendedName>
</protein>
<dbReference type="InterPro" id="IPR027417">
    <property type="entry name" value="P-loop_NTPase"/>
</dbReference>
<evidence type="ECO:0000256" key="3">
    <source>
        <dbReference type="ARBA" id="ARBA00022806"/>
    </source>
</evidence>
<name>A0A9W7B411_9STRA</name>
<accession>A0A9W7B411</accession>
<dbReference type="InterPro" id="IPR041679">
    <property type="entry name" value="DNA2/NAM7-like_C"/>
</dbReference>
<dbReference type="Proteomes" id="UP001162640">
    <property type="component" value="Unassembled WGS sequence"/>
</dbReference>
<evidence type="ECO:0000313" key="7">
    <source>
        <dbReference type="Proteomes" id="UP001162640"/>
    </source>
</evidence>
<dbReference type="SUPFAM" id="SSF52540">
    <property type="entry name" value="P-loop containing nucleoside triphosphate hydrolases"/>
    <property type="match status" value="1"/>
</dbReference>
<keyword evidence="1" id="KW-0547">Nucleotide-binding</keyword>
<comment type="caution">
    <text evidence="6">The sequence shown here is derived from an EMBL/GenBank/DDBJ whole genome shotgun (WGS) entry which is preliminary data.</text>
</comment>
<dbReference type="PANTHER" id="PTHR43788:SF8">
    <property type="entry name" value="DNA-BINDING PROTEIN SMUBP-2"/>
    <property type="match status" value="1"/>
</dbReference>
<evidence type="ECO:0000259" key="5">
    <source>
        <dbReference type="Pfam" id="PF13087"/>
    </source>
</evidence>
<reference evidence="7" key="1">
    <citation type="journal article" date="2023" name="Commun. Biol.">
        <title>Genome analysis of Parmales, the sister group of diatoms, reveals the evolutionary specialization of diatoms from phago-mixotrophs to photoautotrophs.</title>
        <authorList>
            <person name="Ban H."/>
            <person name="Sato S."/>
            <person name="Yoshikawa S."/>
            <person name="Yamada K."/>
            <person name="Nakamura Y."/>
            <person name="Ichinomiya M."/>
            <person name="Sato N."/>
            <person name="Blanc-Mathieu R."/>
            <person name="Endo H."/>
            <person name="Kuwata A."/>
            <person name="Ogata H."/>
        </authorList>
    </citation>
    <scope>NUCLEOTIDE SEQUENCE [LARGE SCALE GENOMIC DNA]</scope>
</reference>
<dbReference type="EMBL" id="BLQM01000303">
    <property type="protein sequence ID" value="GMH81706.1"/>
    <property type="molecule type" value="Genomic_DNA"/>
</dbReference>
<dbReference type="CDD" id="cd18808">
    <property type="entry name" value="SF1_C_Upf1"/>
    <property type="match status" value="1"/>
</dbReference>
<feature type="non-terminal residue" evidence="6">
    <location>
        <position position="1"/>
    </location>
</feature>
<keyword evidence="3" id="KW-0347">Helicase</keyword>
<dbReference type="AlphaFoldDB" id="A0A9W7B411"/>
<evidence type="ECO:0000313" key="6">
    <source>
        <dbReference type="EMBL" id="GMH81706.1"/>
    </source>
</evidence>
<evidence type="ECO:0000256" key="4">
    <source>
        <dbReference type="ARBA" id="ARBA00022840"/>
    </source>
</evidence>